<feature type="transmembrane region" description="Helical" evidence="9">
    <location>
        <begin position="366"/>
        <end position="391"/>
    </location>
</feature>
<gene>
    <name evidence="11" type="ORF">H1W37_05185</name>
</gene>
<organism evidence="11 12">
    <name type="scientific">Stappia taiwanensis</name>
    <dbReference type="NCBI Taxonomy" id="992267"/>
    <lineage>
        <taxon>Bacteria</taxon>
        <taxon>Pseudomonadati</taxon>
        <taxon>Pseudomonadota</taxon>
        <taxon>Alphaproteobacteria</taxon>
        <taxon>Hyphomicrobiales</taxon>
        <taxon>Stappiaceae</taxon>
        <taxon>Stappia</taxon>
    </lineage>
</organism>
<dbReference type="EMBL" id="JACEON010000003">
    <property type="protein sequence ID" value="MBA4611035.1"/>
    <property type="molecule type" value="Genomic_DNA"/>
</dbReference>
<dbReference type="Proteomes" id="UP000559404">
    <property type="component" value="Unassembled WGS sequence"/>
</dbReference>
<dbReference type="CDD" id="cd06261">
    <property type="entry name" value="TM_PBP2"/>
    <property type="match status" value="1"/>
</dbReference>
<evidence type="ECO:0000256" key="8">
    <source>
        <dbReference type="ARBA" id="ARBA00023136"/>
    </source>
</evidence>
<protein>
    <submittedName>
        <fullName evidence="11">Amino acid ABC transporter permease</fullName>
    </submittedName>
</protein>
<evidence type="ECO:0000313" key="12">
    <source>
        <dbReference type="Proteomes" id="UP000559404"/>
    </source>
</evidence>
<sequence length="400" mass="43622">MNPVSSARSEGAGNGARASWFYNPQVRGAVFQVLVVLALLGVLAFFAYNAKTNLERAGIASGLGFLSERAGFDISQSLIAYTNDSSYFRAFWVGLTNTLLVALIGVFFATIIGFVVGVARLSHNFVIRQLAAVYVETLRNIPLLLQLLFWYKAVLSVLPSPRRSLEPLSGVYLNNRGLILPEVIREPGSSLTFYALIAAIAVAIGISRWARKRQQETGQQFPSFLVGLGLIIVLPLVTFLASGMPIHFEYAELKGFNFAGGVVVNPEFMALLLGLSLYTASFIAEIVRAGILAVAHGQTEAAYSLGLRPRRTLQLVIIPQAMRVIIPPLTSQYLNLIKNSSLAVAIGYPDLVAVFAGTVLNQTGQAVEVIIITMLVYLTISLITSSFMNWYNRRMALVER</sequence>
<dbReference type="InterPro" id="IPR035906">
    <property type="entry name" value="MetI-like_sf"/>
</dbReference>
<dbReference type="GO" id="GO:0043190">
    <property type="term" value="C:ATP-binding cassette (ABC) transporter complex"/>
    <property type="evidence" value="ECO:0007669"/>
    <property type="project" value="InterPro"/>
</dbReference>
<dbReference type="InterPro" id="IPR043429">
    <property type="entry name" value="ArtM/GltK/GlnP/TcyL/YhdX-like"/>
</dbReference>
<keyword evidence="6" id="KW-0029">Amino-acid transport</keyword>
<dbReference type="Pfam" id="PF00528">
    <property type="entry name" value="BPD_transp_1"/>
    <property type="match status" value="1"/>
</dbReference>
<dbReference type="InterPro" id="IPR010065">
    <property type="entry name" value="AA_ABC_transptr_permease_3TM"/>
</dbReference>
<comment type="caution">
    <text evidence="11">The sequence shown here is derived from an EMBL/GenBank/DDBJ whole genome shotgun (WGS) entry which is preliminary data.</text>
</comment>
<name>A0A838XKH5_9HYPH</name>
<keyword evidence="7 9" id="KW-1133">Transmembrane helix</keyword>
<dbReference type="PROSITE" id="PS50928">
    <property type="entry name" value="ABC_TM1"/>
    <property type="match status" value="1"/>
</dbReference>
<keyword evidence="12" id="KW-1185">Reference proteome</keyword>
<reference evidence="11 12" key="2">
    <citation type="submission" date="2020-08" db="EMBL/GenBank/DDBJ databases">
        <title>Stappia taiwanensis sp. nov., isolated from a coastal thermal spring.</title>
        <authorList>
            <person name="Kampfer P."/>
        </authorList>
    </citation>
    <scope>NUCLEOTIDE SEQUENCE [LARGE SCALE GENOMIC DNA]</scope>
    <source>
        <strain evidence="11 12">DSM 23284</strain>
    </source>
</reference>
<feature type="transmembrane region" description="Helical" evidence="9">
    <location>
        <begin position="91"/>
        <end position="119"/>
    </location>
</feature>
<keyword evidence="5 9" id="KW-0812">Transmembrane</keyword>
<dbReference type="SUPFAM" id="SSF161098">
    <property type="entry name" value="MetI-like"/>
    <property type="match status" value="2"/>
</dbReference>
<evidence type="ECO:0000256" key="3">
    <source>
        <dbReference type="ARBA" id="ARBA00022448"/>
    </source>
</evidence>
<dbReference type="InterPro" id="IPR000515">
    <property type="entry name" value="MetI-like"/>
</dbReference>
<feature type="transmembrane region" description="Helical" evidence="9">
    <location>
        <begin position="222"/>
        <end position="248"/>
    </location>
</feature>
<reference evidence="11 12" key="1">
    <citation type="submission" date="2020-07" db="EMBL/GenBank/DDBJ databases">
        <authorList>
            <person name="Li M."/>
        </authorList>
    </citation>
    <scope>NUCLEOTIDE SEQUENCE [LARGE SCALE GENOMIC DNA]</scope>
    <source>
        <strain evidence="11 12">DSM 23284</strain>
    </source>
</reference>
<keyword evidence="8 9" id="KW-0472">Membrane</keyword>
<dbReference type="GO" id="GO:0006865">
    <property type="term" value="P:amino acid transport"/>
    <property type="evidence" value="ECO:0007669"/>
    <property type="project" value="UniProtKB-KW"/>
</dbReference>
<evidence type="ECO:0000259" key="10">
    <source>
        <dbReference type="PROSITE" id="PS50928"/>
    </source>
</evidence>
<comment type="subcellular location">
    <subcellularLocation>
        <location evidence="1">Cell inner membrane</location>
        <topology evidence="1">Multi-pass membrane protein</topology>
    </subcellularLocation>
    <subcellularLocation>
        <location evidence="9">Cell membrane</location>
        <topology evidence="9">Multi-pass membrane protein</topology>
    </subcellularLocation>
</comment>
<keyword evidence="4" id="KW-1003">Cell membrane</keyword>
<feature type="transmembrane region" description="Helical" evidence="9">
    <location>
        <begin position="342"/>
        <end position="360"/>
    </location>
</feature>
<dbReference type="AlphaFoldDB" id="A0A838XKH5"/>
<feature type="domain" description="ABC transmembrane type-1" evidence="10">
    <location>
        <begin position="95"/>
        <end position="384"/>
    </location>
</feature>
<evidence type="ECO:0000256" key="5">
    <source>
        <dbReference type="ARBA" id="ARBA00022692"/>
    </source>
</evidence>
<evidence type="ECO:0000256" key="7">
    <source>
        <dbReference type="ARBA" id="ARBA00022989"/>
    </source>
</evidence>
<feature type="transmembrane region" description="Helical" evidence="9">
    <location>
        <begin position="191"/>
        <end position="210"/>
    </location>
</feature>
<dbReference type="RefSeq" id="WP_181759217.1">
    <property type="nucleotide sequence ID" value="NZ_BMCR01000004.1"/>
</dbReference>
<evidence type="ECO:0000256" key="1">
    <source>
        <dbReference type="ARBA" id="ARBA00004429"/>
    </source>
</evidence>
<keyword evidence="3 9" id="KW-0813">Transport</keyword>
<dbReference type="PANTHER" id="PTHR30614:SF37">
    <property type="entry name" value="AMINO-ACID ABC TRANSPORTER PERMEASE PROTEIN YHDX-RELATED"/>
    <property type="match status" value="1"/>
</dbReference>
<evidence type="ECO:0000256" key="2">
    <source>
        <dbReference type="ARBA" id="ARBA00010072"/>
    </source>
</evidence>
<evidence type="ECO:0000256" key="4">
    <source>
        <dbReference type="ARBA" id="ARBA00022475"/>
    </source>
</evidence>
<dbReference type="GO" id="GO:0022857">
    <property type="term" value="F:transmembrane transporter activity"/>
    <property type="evidence" value="ECO:0007669"/>
    <property type="project" value="InterPro"/>
</dbReference>
<comment type="similarity">
    <text evidence="2">Belongs to the binding-protein-dependent transport system permease family. HisMQ subfamily.</text>
</comment>
<dbReference type="NCBIfam" id="TIGR01726">
    <property type="entry name" value="HEQRo_perm_3TM"/>
    <property type="match status" value="1"/>
</dbReference>
<feature type="transmembrane region" description="Helical" evidence="9">
    <location>
        <begin position="29"/>
        <end position="48"/>
    </location>
</feature>
<dbReference type="Gene3D" id="1.10.3720.10">
    <property type="entry name" value="MetI-like"/>
    <property type="match status" value="2"/>
</dbReference>
<proteinExistence type="inferred from homology"/>
<dbReference type="PANTHER" id="PTHR30614">
    <property type="entry name" value="MEMBRANE COMPONENT OF AMINO ACID ABC TRANSPORTER"/>
    <property type="match status" value="1"/>
</dbReference>
<accession>A0A838XKH5</accession>
<evidence type="ECO:0000313" key="11">
    <source>
        <dbReference type="EMBL" id="MBA4611035.1"/>
    </source>
</evidence>
<evidence type="ECO:0000256" key="9">
    <source>
        <dbReference type="RuleBase" id="RU363032"/>
    </source>
</evidence>
<evidence type="ECO:0000256" key="6">
    <source>
        <dbReference type="ARBA" id="ARBA00022970"/>
    </source>
</evidence>